<proteinExistence type="inferred from homology"/>
<evidence type="ECO:0000313" key="4">
    <source>
        <dbReference type="EMBL" id="MBP2184567.1"/>
    </source>
</evidence>
<dbReference type="EMBL" id="JAGGMS010000001">
    <property type="protein sequence ID" value="MBP2184567.1"/>
    <property type="molecule type" value="Genomic_DNA"/>
</dbReference>
<comment type="similarity">
    <text evidence="1">Belongs to the 'GDXG' lipolytic enzyme family.</text>
</comment>
<keyword evidence="2" id="KW-0378">Hydrolase</keyword>
<dbReference type="PANTHER" id="PTHR48081:SF8">
    <property type="entry name" value="ALPHA_BETA HYDROLASE FOLD-3 DOMAIN-CONTAINING PROTEIN-RELATED"/>
    <property type="match status" value="1"/>
</dbReference>
<dbReference type="RefSeq" id="WP_209667568.1">
    <property type="nucleotide sequence ID" value="NZ_JAGGMS010000001.1"/>
</dbReference>
<dbReference type="SUPFAM" id="SSF53474">
    <property type="entry name" value="alpha/beta-Hydrolases"/>
    <property type="match status" value="1"/>
</dbReference>
<keyword evidence="5" id="KW-1185">Reference proteome</keyword>
<organism evidence="4 5">
    <name type="scientific">Amycolatopsis magusensis</name>
    <dbReference type="NCBI Taxonomy" id="882444"/>
    <lineage>
        <taxon>Bacteria</taxon>
        <taxon>Bacillati</taxon>
        <taxon>Actinomycetota</taxon>
        <taxon>Actinomycetes</taxon>
        <taxon>Pseudonocardiales</taxon>
        <taxon>Pseudonocardiaceae</taxon>
        <taxon>Amycolatopsis</taxon>
    </lineage>
</organism>
<dbReference type="InterPro" id="IPR050300">
    <property type="entry name" value="GDXG_lipolytic_enzyme"/>
</dbReference>
<evidence type="ECO:0000259" key="3">
    <source>
        <dbReference type="Pfam" id="PF07859"/>
    </source>
</evidence>
<dbReference type="Pfam" id="PF07859">
    <property type="entry name" value="Abhydrolase_3"/>
    <property type="match status" value="1"/>
</dbReference>
<evidence type="ECO:0000256" key="2">
    <source>
        <dbReference type="ARBA" id="ARBA00022801"/>
    </source>
</evidence>
<dbReference type="PROSITE" id="PS01173">
    <property type="entry name" value="LIPASE_GDXG_HIS"/>
    <property type="match status" value="1"/>
</dbReference>
<evidence type="ECO:0000256" key="1">
    <source>
        <dbReference type="ARBA" id="ARBA00010515"/>
    </source>
</evidence>
<gene>
    <name evidence="4" type="ORF">JOM49_006093</name>
</gene>
<dbReference type="InterPro" id="IPR013094">
    <property type="entry name" value="AB_hydrolase_3"/>
</dbReference>
<reference evidence="4 5" key="1">
    <citation type="submission" date="2021-03" db="EMBL/GenBank/DDBJ databases">
        <title>Sequencing the genomes of 1000 actinobacteria strains.</title>
        <authorList>
            <person name="Klenk H.-P."/>
        </authorList>
    </citation>
    <scope>NUCLEOTIDE SEQUENCE [LARGE SCALE GENOMIC DNA]</scope>
    <source>
        <strain evidence="4 5">DSM 45510</strain>
    </source>
</reference>
<name>A0ABS4PYR1_9PSEU</name>
<sequence length="330" mass="34907">MKSRLVVAAMFAAGAAAVARGVRARARLLEAVAPELRGPSMLRLPLALKSRTMLRLIRLAPIPPAPIPDGVEVERRLLTSGIEVYVYDVPGRTRPSGALLWIHGGGYVMGDAATDHTACGRFARELGITVVSVNYRLAPEDPFPAGLDDCFTALRWLHEHAGELGVDPARIAVGGESAGGGLAAALAQRAHDTGDLPVCFQLLVYPMLDDRTTLAERPDALVWTPASNRFGWAAYLGHPSAAGEDRPYAVPARRADLSGLPPAWIGVGDLDLFHDEDLAYAARLTEAGVACQVEVVPGMYHGAVSLVPGAPLVEAFRDSSMRALGTAITG</sequence>
<protein>
    <submittedName>
        <fullName evidence="4">Acetyl esterase/lipase</fullName>
    </submittedName>
</protein>
<dbReference type="PANTHER" id="PTHR48081">
    <property type="entry name" value="AB HYDROLASE SUPERFAMILY PROTEIN C4A8.06C"/>
    <property type="match status" value="1"/>
</dbReference>
<evidence type="ECO:0000313" key="5">
    <source>
        <dbReference type="Proteomes" id="UP000741013"/>
    </source>
</evidence>
<accession>A0ABS4PYR1</accession>
<dbReference type="InterPro" id="IPR029058">
    <property type="entry name" value="AB_hydrolase_fold"/>
</dbReference>
<dbReference type="Proteomes" id="UP000741013">
    <property type="component" value="Unassembled WGS sequence"/>
</dbReference>
<comment type="caution">
    <text evidence="4">The sequence shown here is derived from an EMBL/GenBank/DDBJ whole genome shotgun (WGS) entry which is preliminary data.</text>
</comment>
<dbReference type="InterPro" id="IPR002168">
    <property type="entry name" value="Lipase_GDXG_HIS_AS"/>
</dbReference>
<feature type="domain" description="Alpha/beta hydrolase fold-3" evidence="3">
    <location>
        <begin position="99"/>
        <end position="303"/>
    </location>
</feature>
<dbReference type="Gene3D" id="3.40.50.1820">
    <property type="entry name" value="alpha/beta hydrolase"/>
    <property type="match status" value="1"/>
</dbReference>